<accession>A0A059C8P4</accession>
<feature type="region of interest" description="Disordered" evidence="1">
    <location>
        <begin position="1"/>
        <end position="70"/>
    </location>
</feature>
<dbReference type="PANTHER" id="PTHR46245">
    <property type="entry name" value="B3 DOMAIN-CONTAINING PROTEIN OS07G0563300"/>
    <property type="match status" value="1"/>
</dbReference>
<feature type="compositionally biased region" description="Polar residues" evidence="1">
    <location>
        <begin position="255"/>
        <end position="266"/>
    </location>
</feature>
<feature type="compositionally biased region" description="Polar residues" evidence="1">
    <location>
        <begin position="179"/>
        <end position="194"/>
    </location>
</feature>
<evidence type="ECO:0000256" key="1">
    <source>
        <dbReference type="SAM" id="MobiDB-lite"/>
    </source>
</evidence>
<reference evidence="2" key="1">
    <citation type="submission" date="2013-07" db="EMBL/GenBank/DDBJ databases">
        <title>The genome of Eucalyptus grandis.</title>
        <authorList>
            <person name="Schmutz J."/>
            <person name="Hayes R."/>
            <person name="Myburg A."/>
            <person name="Tuskan G."/>
            <person name="Grattapaglia D."/>
            <person name="Rokhsar D.S."/>
        </authorList>
    </citation>
    <scope>NUCLEOTIDE SEQUENCE</scope>
    <source>
        <tissue evidence="2">Leaf extractions</tissue>
    </source>
</reference>
<dbReference type="AlphaFoldDB" id="A0A059C8P4"/>
<dbReference type="eggNOG" id="ENOG502QPW7">
    <property type="taxonomic scope" value="Eukaryota"/>
</dbReference>
<dbReference type="STRING" id="71139.A0A059C8P4"/>
<sequence>MMRASGSLPGRPIEKSVQEAAPVPWPKSVNERSSCSADQDLTAEELEDMPPDDNPAPYKKAKAPKQENMEGLDTLANPAILGEGEVLPSSFSSSQATTKHPRHQPGCSCIVCIQLPSGKGPKHKQTCTCNVCQIVQGRFHTLMLRREKKQLEKEAEGSCKKPQHQNLSLAEKSPEDDPSQCNNNIANSSPSQKKVGNDGSDDEMNRVKSSGSPFEGQINLNIQPEREEELSPGSDSGGMMKLLHDAPQKYLRQRVLTQDSFRNSTGDPAVVDLDGGERLVSDTVESGQQEVNEERAKALASTVHK</sequence>
<dbReference type="PANTHER" id="PTHR46245:SF21">
    <property type="entry name" value="CW-TYPE DOMAIN-CONTAINING PROTEIN"/>
    <property type="match status" value="1"/>
</dbReference>
<name>A0A059C8P4_EUCGR</name>
<dbReference type="EMBL" id="KK198757">
    <property type="protein sequence ID" value="KCW74737.1"/>
    <property type="molecule type" value="Genomic_DNA"/>
</dbReference>
<dbReference type="InParanoid" id="A0A059C8P4"/>
<evidence type="ECO:0000313" key="2">
    <source>
        <dbReference type="EMBL" id="KCW74737.1"/>
    </source>
</evidence>
<organism evidence="2">
    <name type="scientific">Eucalyptus grandis</name>
    <name type="common">Flooded gum</name>
    <dbReference type="NCBI Taxonomy" id="71139"/>
    <lineage>
        <taxon>Eukaryota</taxon>
        <taxon>Viridiplantae</taxon>
        <taxon>Streptophyta</taxon>
        <taxon>Embryophyta</taxon>
        <taxon>Tracheophyta</taxon>
        <taxon>Spermatophyta</taxon>
        <taxon>Magnoliopsida</taxon>
        <taxon>eudicotyledons</taxon>
        <taxon>Gunneridae</taxon>
        <taxon>Pentapetalae</taxon>
        <taxon>rosids</taxon>
        <taxon>malvids</taxon>
        <taxon>Myrtales</taxon>
        <taxon>Myrtaceae</taxon>
        <taxon>Myrtoideae</taxon>
        <taxon>Eucalypteae</taxon>
        <taxon>Eucalyptus</taxon>
    </lineage>
</organism>
<dbReference type="Gramene" id="KCW74737">
    <property type="protein sequence ID" value="KCW74737"/>
    <property type="gene ID" value="EUGRSUZ_E03462"/>
</dbReference>
<feature type="region of interest" description="Disordered" evidence="1">
    <location>
        <begin position="153"/>
        <end position="305"/>
    </location>
</feature>
<proteinExistence type="predicted"/>
<protein>
    <submittedName>
        <fullName evidence="2">Uncharacterized protein</fullName>
    </submittedName>
</protein>
<feature type="compositionally biased region" description="Acidic residues" evidence="1">
    <location>
        <begin position="41"/>
        <end position="51"/>
    </location>
</feature>
<feature type="compositionally biased region" description="Polar residues" evidence="1">
    <location>
        <begin position="207"/>
        <end position="222"/>
    </location>
</feature>
<gene>
    <name evidence="2" type="ORF">EUGRSUZ_E03462</name>
</gene>